<proteinExistence type="predicted"/>
<reference evidence="1" key="1">
    <citation type="submission" date="2014-09" db="EMBL/GenBank/DDBJ databases">
        <authorList>
            <person name="Magalhaes I.L.F."/>
            <person name="Oliveira U."/>
            <person name="Santos F.R."/>
            <person name="Vidigal T.H.D.A."/>
            <person name="Brescovit A.D."/>
            <person name="Santos A.J."/>
        </authorList>
    </citation>
    <scope>NUCLEOTIDE SEQUENCE</scope>
    <source>
        <tissue evidence="1">Shoot tissue taken approximately 20 cm above the soil surface</tissue>
    </source>
</reference>
<dbReference type="EMBL" id="GBRH01223520">
    <property type="protein sequence ID" value="JAD74375.1"/>
    <property type="molecule type" value="Transcribed_RNA"/>
</dbReference>
<organism evidence="1">
    <name type="scientific">Arundo donax</name>
    <name type="common">Giant reed</name>
    <name type="synonym">Donax arundinaceus</name>
    <dbReference type="NCBI Taxonomy" id="35708"/>
    <lineage>
        <taxon>Eukaryota</taxon>
        <taxon>Viridiplantae</taxon>
        <taxon>Streptophyta</taxon>
        <taxon>Embryophyta</taxon>
        <taxon>Tracheophyta</taxon>
        <taxon>Spermatophyta</taxon>
        <taxon>Magnoliopsida</taxon>
        <taxon>Liliopsida</taxon>
        <taxon>Poales</taxon>
        <taxon>Poaceae</taxon>
        <taxon>PACMAD clade</taxon>
        <taxon>Arundinoideae</taxon>
        <taxon>Arundineae</taxon>
        <taxon>Arundo</taxon>
    </lineage>
</organism>
<accession>A0A0A9T5W9</accession>
<evidence type="ECO:0000313" key="1">
    <source>
        <dbReference type="EMBL" id="JAD74375.1"/>
    </source>
</evidence>
<protein>
    <submittedName>
        <fullName evidence="1">Uncharacterized protein</fullName>
    </submittedName>
</protein>
<reference evidence="1" key="2">
    <citation type="journal article" date="2015" name="Data Brief">
        <title>Shoot transcriptome of the giant reed, Arundo donax.</title>
        <authorList>
            <person name="Barrero R.A."/>
            <person name="Guerrero F.D."/>
            <person name="Moolhuijzen P."/>
            <person name="Goolsby J.A."/>
            <person name="Tidwell J."/>
            <person name="Bellgard S.E."/>
            <person name="Bellgard M.I."/>
        </authorList>
    </citation>
    <scope>NUCLEOTIDE SEQUENCE</scope>
    <source>
        <tissue evidence="1">Shoot tissue taken approximately 20 cm above the soil surface</tissue>
    </source>
</reference>
<name>A0A0A9T5W9_ARUDO</name>
<dbReference type="AlphaFoldDB" id="A0A0A9T5W9"/>
<sequence length="25" mass="2784">MATLVCRYPIFLDSIPNGTLVSLLF</sequence>